<keyword evidence="2" id="KW-0808">Transferase</keyword>
<organism evidence="2 3">
    <name type="scientific">Inquilinus ginsengisoli</name>
    <dbReference type="NCBI Taxonomy" id="363840"/>
    <lineage>
        <taxon>Bacteria</taxon>
        <taxon>Pseudomonadati</taxon>
        <taxon>Pseudomonadota</taxon>
        <taxon>Alphaproteobacteria</taxon>
        <taxon>Rhodospirillales</taxon>
        <taxon>Rhodospirillaceae</taxon>
        <taxon>Inquilinus</taxon>
    </lineage>
</organism>
<dbReference type="RefSeq" id="WP_309794884.1">
    <property type="nucleotide sequence ID" value="NZ_JAVDPW010000005.1"/>
</dbReference>
<dbReference type="InterPro" id="IPR006342">
    <property type="entry name" value="FkbM_mtfrase"/>
</dbReference>
<dbReference type="InterPro" id="IPR029063">
    <property type="entry name" value="SAM-dependent_MTases_sf"/>
</dbReference>
<keyword evidence="3" id="KW-1185">Reference proteome</keyword>
<feature type="domain" description="Methyltransferase FkbM" evidence="1">
    <location>
        <begin position="107"/>
        <end position="251"/>
    </location>
</feature>
<evidence type="ECO:0000259" key="1">
    <source>
        <dbReference type="Pfam" id="PF05050"/>
    </source>
</evidence>
<dbReference type="EMBL" id="JAVDPW010000005">
    <property type="protein sequence ID" value="MDR6290416.1"/>
    <property type="molecule type" value="Genomic_DNA"/>
</dbReference>
<gene>
    <name evidence="2" type="ORF">E9232_002942</name>
</gene>
<keyword evidence="2" id="KW-0489">Methyltransferase</keyword>
<evidence type="ECO:0000313" key="3">
    <source>
        <dbReference type="Proteomes" id="UP001262410"/>
    </source>
</evidence>
<protein>
    <submittedName>
        <fullName evidence="2">FkbM family methyltransferase</fullName>
    </submittedName>
</protein>
<dbReference type="Proteomes" id="UP001262410">
    <property type="component" value="Unassembled WGS sequence"/>
</dbReference>
<dbReference type="SUPFAM" id="SSF53335">
    <property type="entry name" value="S-adenosyl-L-methionine-dependent methyltransferases"/>
    <property type="match status" value="1"/>
</dbReference>
<dbReference type="GO" id="GO:0008168">
    <property type="term" value="F:methyltransferase activity"/>
    <property type="evidence" value="ECO:0007669"/>
    <property type="project" value="UniProtKB-KW"/>
</dbReference>
<comment type="caution">
    <text evidence="2">The sequence shown here is derived from an EMBL/GenBank/DDBJ whole genome shotgun (WGS) entry which is preliminary data.</text>
</comment>
<proteinExistence type="predicted"/>
<dbReference type="Pfam" id="PF05050">
    <property type="entry name" value="Methyltransf_21"/>
    <property type="match status" value="1"/>
</dbReference>
<reference evidence="2 3" key="1">
    <citation type="submission" date="2023-07" db="EMBL/GenBank/DDBJ databases">
        <title>Sorghum-associated microbial communities from plants grown in Nebraska, USA.</title>
        <authorList>
            <person name="Schachtman D."/>
        </authorList>
    </citation>
    <scope>NUCLEOTIDE SEQUENCE [LARGE SCALE GENOMIC DNA]</scope>
    <source>
        <strain evidence="2 3">584</strain>
    </source>
</reference>
<evidence type="ECO:0000313" key="2">
    <source>
        <dbReference type="EMBL" id="MDR6290416.1"/>
    </source>
</evidence>
<dbReference type="NCBIfam" id="TIGR01444">
    <property type="entry name" value="fkbM_fam"/>
    <property type="match status" value="1"/>
</dbReference>
<dbReference type="PANTHER" id="PTHR34203:SF15">
    <property type="entry name" value="SLL1173 PROTEIN"/>
    <property type="match status" value="1"/>
</dbReference>
<accession>A0ABU1JP74</accession>
<dbReference type="PANTHER" id="PTHR34203">
    <property type="entry name" value="METHYLTRANSFERASE, FKBM FAMILY PROTEIN"/>
    <property type="match status" value="1"/>
</dbReference>
<dbReference type="Gene3D" id="3.40.50.150">
    <property type="entry name" value="Vaccinia Virus protein VP39"/>
    <property type="match status" value="1"/>
</dbReference>
<name>A0ABU1JP74_9PROT</name>
<dbReference type="GO" id="GO:0032259">
    <property type="term" value="P:methylation"/>
    <property type="evidence" value="ECO:0007669"/>
    <property type="project" value="UniProtKB-KW"/>
</dbReference>
<sequence length="278" mass="30452">MSQESKPGSGHAPFGAFAPSLPLRLIGAATRALPESEFCRRVAVTLRPLGMMGGGAIVDTEILGSRMRIDLSDNVCEKRALFTPQFFDTAELRALADAATEDFAFVDLGANVGLYSLAVARAVGPSARILAVEPQPDIFRRLSFNLHVNGLTEVQAVRCAVSDHGEETVMFVDRDNKGASSIVDSGVDRRPRVVVPCRTLDTLLDDAGIHRPDAIKLDIEGAEGRVLTQFFGAADEDRWPRMLIVETHRNKTCIKLCLARGYRLAQKTRRNTILRLPR</sequence>
<dbReference type="InterPro" id="IPR052514">
    <property type="entry name" value="SAM-dependent_MTase"/>
</dbReference>